<evidence type="ECO:0000256" key="1">
    <source>
        <dbReference type="ARBA" id="ARBA00001166"/>
    </source>
</evidence>
<dbReference type="EC" id="5.4.99.25" evidence="3"/>
<keyword evidence="9" id="KW-1185">Reference proteome</keyword>
<dbReference type="Gene3D" id="3.30.2350.10">
    <property type="entry name" value="Pseudouridine synthase"/>
    <property type="match status" value="1"/>
</dbReference>
<dbReference type="InterPro" id="IPR014780">
    <property type="entry name" value="tRNA_psdUridine_synth_TruB"/>
</dbReference>
<evidence type="ECO:0000256" key="4">
    <source>
        <dbReference type="ARBA" id="ARBA00022694"/>
    </source>
</evidence>
<evidence type="ECO:0000256" key="5">
    <source>
        <dbReference type="ARBA" id="ARBA00023235"/>
    </source>
</evidence>
<evidence type="ECO:0000256" key="2">
    <source>
        <dbReference type="ARBA" id="ARBA00008999"/>
    </source>
</evidence>
<dbReference type="GO" id="GO:0006400">
    <property type="term" value="P:tRNA modification"/>
    <property type="evidence" value="ECO:0007669"/>
    <property type="project" value="TreeGrafter"/>
</dbReference>
<dbReference type="GO" id="GO:1990481">
    <property type="term" value="P:mRNA pseudouridine synthesis"/>
    <property type="evidence" value="ECO:0007669"/>
    <property type="project" value="TreeGrafter"/>
</dbReference>
<dbReference type="Pfam" id="PF01509">
    <property type="entry name" value="TruB_N"/>
    <property type="match status" value="1"/>
</dbReference>
<dbReference type="GO" id="GO:0003723">
    <property type="term" value="F:RNA binding"/>
    <property type="evidence" value="ECO:0007669"/>
    <property type="project" value="InterPro"/>
</dbReference>
<dbReference type="AlphaFoldDB" id="A0A0C3ANQ9"/>
<dbReference type="OrthoDB" id="9995526at2759"/>
<name>A0A0C3ANQ9_SERVB</name>
<evidence type="ECO:0000313" key="8">
    <source>
        <dbReference type="EMBL" id="KIM26210.1"/>
    </source>
</evidence>
<dbReference type="SUPFAM" id="SSF55120">
    <property type="entry name" value="Pseudouridine synthase"/>
    <property type="match status" value="1"/>
</dbReference>
<keyword evidence="4" id="KW-0819">tRNA processing</keyword>
<dbReference type="PANTHER" id="PTHR13767:SF2">
    <property type="entry name" value="PSEUDOURIDYLATE SYNTHASE TRUB1"/>
    <property type="match status" value="1"/>
</dbReference>
<evidence type="ECO:0000313" key="9">
    <source>
        <dbReference type="Proteomes" id="UP000054097"/>
    </source>
</evidence>
<dbReference type="Proteomes" id="UP000054097">
    <property type="component" value="Unassembled WGS sequence"/>
</dbReference>
<proteinExistence type="inferred from homology"/>
<comment type="similarity">
    <text evidence="2">Belongs to the pseudouridine synthase TruB family.</text>
</comment>
<feature type="region of interest" description="Disordered" evidence="6">
    <location>
        <begin position="55"/>
        <end position="86"/>
    </location>
</feature>
<dbReference type="HOGENOM" id="CLU_032087_4_2_1"/>
<evidence type="ECO:0000259" key="7">
    <source>
        <dbReference type="Pfam" id="PF01509"/>
    </source>
</evidence>
<dbReference type="InterPro" id="IPR020103">
    <property type="entry name" value="PsdUridine_synth_cat_dom_sf"/>
</dbReference>
<evidence type="ECO:0000256" key="6">
    <source>
        <dbReference type="SAM" id="MobiDB-lite"/>
    </source>
</evidence>
<dbReference type="HAMAP" id="MF_01080">
    <property type="entry name" value="TruB_bact"/>
    <property type="match status" value="1"/>
</dbReference>
<organism evidence="8 9">
    <name type="scientific">Serendipita vermifera MAFF 305830</name>
    <dbReference type="NCBI Taxonomy" id="933852"/>
    <lineage>
        <taxon>Eukaryota</taxon>
        <taxon>Fungi</taxon>
        <taxon>Dikarya</taxon>
        <taxon>Basidiomycota</taxon>
        <taxon>Agaricomycotina</taxon>
        <taxon>Agaricomycetes</taxon>
        <taxon>Sebacinales</taxon>
        <taxon>Serendipitaceae</taxon>
        <taxon>Serendipita</taxon>
    </lineage>
</organism>
<reference evidence="9" key="2">
    <citation type="submission" date="2015-01" db="EMBL/GenBank/DDBJ databases">
        <title>Evolutionary Origins and Diversification of the Mycorrhizal Mutualists.</title>
        <authorList>
            <consortium name="DOE Joint Genome Institute"/>
            <consortium name="Mycorrhizal Genomics Consortium"/>
            <person name="Kohler A."/>
            <person name="Kuo A."/>
            <person name="Nagy L.G."/>
            <person name="Floudas D."/>
            <person name="Copeland A."/>
            <person name="Barry K.W."/>
            <person name="Cichocki N."/>
            <person name="Veneault-Fourrey C."/>
            <person name="LaButti K."/>
            <person name="Lindquist E.A."/>
            <person name="Lipzen A."/>
            <person name="Lundell T."/>
            <person name="Morin E."/>
            <person name="Murat C."/>
            <person name="Riley R."/>
            <person name="Ohm R."/>
            <person name="Sun H."/>
            <person name="Tunlid A."/>
            <person name="Henrissat B."/>
            <person name="Grigoriev I.V."/>
            <person name="Hibbett D.S."/>
            <person name="Martin F."/>
        </authorList>
    </citation>
    <scope>NUCLEOTIDE SEQUENCE [LARGE SCALE GENOMIC DNA]</scope>
    <source>
        <strain evidence="9">MAFF 305830</strain>
    </source>
</reference>
<dbReference type="STRING" id="933852.A0A0C3ANQ9"/>
<feature type="domain" description="Pseudouridine synthase II N-terminal" evidence="7">
    <location>
        <begin position="97"/>
        <end position="226"/>
    </location>
</feature>
<dbReference type="EMBL" id="KN824308">
    <property type="protein sequence ID" value="KIM26210.1"/>
    <property type="molecule type" value="Genomic_DNA"/>
</dbReference>
<reference evidence="8 9" key="1">
    <citation type="submission" date="2014-04" db="EMBL/GenBank/DDBJ databases">
        <authorList>
            <consortium name="DOE Joint Genome Institute"/>
            <person name="Kuo A."/>
            <person name="Zuccaro A."/>
            <person name="Kohler A."/>
            <person name="Nagy L.G."/>
            <person name="Floudas D."/>
            <person name="Copeland A."/>
            <person name="Barry K.W."/>
            <person name="Cichocki N."/>
            <person name="Veneault-Fourrey C."/>
            <person name="LaButti K."/>
            <person name="Lindquist E.A."/>
            <person name="Lipzen A."/>
            <person name="Lundell T."/>
            <person name="Morin E."/>
            <person name="Murat C."/>
            <person name="Sun H."/>
            <person name="Tunlid A."/>
            <person name="Henrissat B."/>
            <person name="Grigoriev I.V."/>
            <person name="Hibbett D.S."/>
            <person name="Martin F."/>
            <person name="Nordberg H.P."/>
            <person name="Cantor M.N."/>
            <person name="Hua S.X."/>
        </authorList>
    </citation>
    <scope>NUCLEOTIDE SEQUENCE [LARGE SCALE GENOMIC DNA]</scope>
    <source>
        <strain evidence="8 9">MAFF 305830</strain>
    </source>
</reference>
<dbReference type="GO" id="GO:0005634">
    <property type="term" value="C:nucleus"/>
    <property type="evidence" value="ECO:0007669"/>
    <property type="project" value="TreeGrafter"/>
</dbReference>
<accession>A0A0C3ANQ9</accession>
<evidence type="ECO:0000256" key="3">
    <source>
        <dbReference type="ARBA" id="ARBA00012787"/>
    </source>
</evidence>
<gene>
    <name evidence="8" type="ORF">M408DRAFT_197395</name>
</gene>
<dbReference type="GO" id="GO:0160148">
    <property type="term" value="F:tRNA pseudouridine(55) synthase activity"/>
    <property type="evidence" value="ECO:0007669"/>
    <property type="project" value="UniProtKB-EC"/>
</dbReference>
<keyword evidence="5" id="KW-0413">Isomerase</keyword>
<dbReference type="PANTHER" id="PTHR13767">
    <property type="entry name" value="TRNA-PSEUDOURIDINE SYNTHASE"/>
    <property type="match status" value="1"/>
</dbReference>
<comment type="catalytic activity">
    <reaction evidence="1">
        <text>a uridine in mRNA = a pseudouridine in mRNA</text>
        <dbReference type="Rhea" id="RHEA:56644"/>
        <dbReference type="Rhea" id="RHEA-COMP:14658"/>
        <dbReference type="Rhea" id="RHEA-COMP:14659"/>
        <dbReference type="ChEBI" id="CHEBI:65314"/>
        <dbReference type="ChEBI" id="CHEBI:65315"/>
    </reaction>
</comment>
<sequence>MPKTTMPPLPLQGIFGLAKPSGPTTMSIVTRLKPLFSSSRLFVEQDKLDSFSASKQKNMKEAYPGPTLPGELTGKDRNKGKGKGKRTNWKKLSRNYIKIGSGGTLDPLADGVLIIGIGSGTKDLSQFLHCTKTYRTTGLLGCETDSYDSEGAIARLAPWKHVTRLLLLSNLNGFRGEILQTPPIYSALKIEGRPLYEYARQNIPLPRPVEPRKVTISKLELTGYTESPHHPFKYPSKRLTPAEVEERNKVLKLVASDPASGTVTEVESQAVKDSRTGGEVEVGVIDHGPGGEAVSEQVLSEGRPLPGGAEVVMDKSSDEAEIPPTFELEMTVSSGTYVRSVVHDLGISVGSVAHVVVLTRIQQGQFVLGSVRDPASPSSPTTADAPGEGITAGLEGWPCVDWGILEKALLKWEADEEIEVDEDGWAEWELEILNKWPKKSVSQN</sequence>
<protein>
    <recommendedName>
        <fullName evidence="3">tRNA pseudouridine(55) synthase</fullName>
        <ecNumber evidence="3">5.4.99.25</ecNumber>
    </recommendedName>
</protein>
<dbReference type="InterPro" id="IPR002501">
    <property type="entry name" value="PsdUridine_synth_N"/>
</dbReference>